<evidence type="ECO:0000256" key="5">
    <source>
        <dbReference type="ARBA" id="ARBA00022597"/>
    </source>
</evidence>
<accession>A0A150N8H4</accession>
<dbReference type="SUPFAM" id="SSF52540">
    <property type="entry name" value="P-loop containing nucleoside triphosphate hydrolases"/>
    <property type="match status" value="2"/>
</dbReference>
<evidence type="ECO:0000256" key="7">
    <source>
        <dbReference type="ARBA" id="ARBA00022741"/>
    </source>
</evidence>
<gene>
    <name evidence="12" type="ORF">B4110_3324</name>
</gene>
<evidence type="ECO:0000256" key="3">
    <source>
        <dbReference type="ARBA" id="ARBA00022448"/>
    </source>
</evidence>
<keyword evidence="6" id="KW-0677">Repeat</keyword>
<keyword evidence="3" id="KW-0813">Transport</keyword>
<dbReference type="PANTHER" id="PTHR43790">
    <property type="entry name" value="CARBOHYDRATE TRANSPORT ATP-BINDING PROTEIN MG119-RELATED"/>
    <property type="match status" value="1"/>
</dbReference>
<keyword evidence="10" id="KW-0472">Membrane</keyword>
<dbReference type="InterPro" id="IPR003593">
    <property type="entry name" value="AAA+_ATPase"/>
</dbReference>
<keyword evidence="9" id="KW-1278">Translocase</keyword>
<evidence type="ECO:0000313" key="13">
    <source>
        <dbReference type="Proteomes" id="UP000075324"/>
    </source>
</evidence>
<keyword evidence="8" id="KW-0067">ATP-binding</keyword>
<dbReference type="InterPro" id="IPR027417">
    <property type="entry name" value="P-loop_NTPase"/>
</dbReference>
<keyword evidence="4" id="KW-1003">Cell membrane</keyword>
<dbReference type="InterPro" id="IPR017871">
    <property type="entry name" value="ABC_transporter-like_CS"/>
</dbReference>
<dbReference type="Gene3D" id="3.40.50.300">
    <property type="entry name" value="P-loop containing nucleotide triphosphate hydrolases"/>
    <property type="match status" value="2"/>
</dbReference>
<reference evidence="12 13" key="1">
    <citation type="submission" date="2016-01" db="EMBL/GenBank/DDBJ databases">
        <title>Draft Genome Sequences of Seven Thermophilic Sporeformers Isolated from Foods.</title>
        <authorList>
            <person name="Berendsen E.M."/>
            <person name="Wells-Bennik M.H."/>
            <person name="Krawcyk A.O."/>
            <person name="De Jong A."/>
            <person name="Holsappel S."/>
            <person name="Eijlander R.T."/>
            <person name="Kuipers O.P."/>
        </authorList>
    </citation>
    <scope>NUCLEOTIDE SEQUENCE [LARGE SCALE GENOMIC DNA]</scope>
    <source>
        <strain evidence="12 13">B4110</strain>
    </source>
</reference>
<name>A0A150N8H4_9BACL</name>
<dbReference type="CDD" id="cd03215">
    <property type="entry name" value="ABC_Carb_Monos_II"/>
    <property type="match status" value="1"/>
</dbReference>
<dbReference type="EMBL" id="LQYW01000004">
    <property type="protein sequence ID" value="KYD32995.1"/>
    <property type="molecule type" value="Genomic_DNA"/>
</dbReference>
<dbReference type="FunFam" id="3.40.50.300:FF:000126">
    <property type="entry name" value="Galactose/methyl galactoside import ATP-binding protein MglA"/>
    <property type="match status" value="1"/>
</dbReference>
<evidence type="ECO:0000256" key="1">
    <source>
        <dbReference type="ARBA" id="ARBA00004202"/>
    </source>
</evidence>
<dbReference type="PANTHER" id="PTHR43790:SF3">
    <property type="entry name" value="D-ALLOSE IMPORT ATP-BINDING PROTEIN ALSA-RELATED"/>
    <property type="match status" value="1"/>
</dbReference>
<evidence type="ECO:0000256" key="10">
    <source>
        <dbReference type="ARBA" id="ARBA00023136"/>
    </source>
</evidence>
<sequence length="498" mass="55076">MTKPFIVMRGIKKAFHQHVVLNGVDFEVLTGEVHALMGENGAGKSTLMKVLTGIYERDAGTVLVDGREVHYRHPKEAERDGISVIHQELTIIPTLTVAENIFLGRESTIGRTGIIRSKDMEKQAKVYLEKLGIDIDPNELAGNLSVGKQQIVEIARALSTNAKCLIMDEPTAALTEREIQTLFEVIRTLKQQGVAIIYISHRMEEIFTICDRISVLRDGQFIGMKRIAETNFDEIVHMMVGRQIGERFPKRNAVIGEERMRVEGLTQEGVFENVSFSVRAGEILGVAGLMGSGRTEIMEAIFGARKTNAGTIYIDGQPVRITSPRQAIERGIAMITEDRKQKGLILNMSVRENLTLPKSEQLAKAGVIQTTKERELVSTLIKKLNIKTASPELEVKALSGGNQQKVVFGKWLAMEPRILILDEPTRGVDVGAKKEIYEIMNELTAQGVAIIMVSSELPEVLGMSDRIMVVHEGKVRAILENEGIDQETIMRAATGGNA</sequence>
<keyword evidence="7" id="KW-0547">Nucleotide-binding</keyword>
<dbReference type="InterPro" id="IPR050107">
    <property type="entry name" value="ABC_carbohydrate_import_ATPase"/>
</dbReference>
<proteinExistence type="predicted"/>
<dbReference type="GO" id="GO:0016887">
    <property type="term" value="F:ATP hydrolysis activity"/>
    <property type="evidence" value="ECO:0007669"/>
    <property type="project" value="InterPro"/>
</dbReference>
<dbReference type="CDD" id="cd03216">
    <property type="entry name" value="ABC_Carb_Monos_I"/>
    <property type="match status" value="1"/>
</dbReference>
<feature type="domain" description="ABC transporter" evidence="11">
    <location>
        <begin position="6"/>
        <end position="243"/>
    </location>
</feature>
<dbReference type="FunFam" id="3.40.50.300:FF:000127">
    <property type="entry name" value="Ribose import ATP-binding protein RbsA"/>
    <property type="match status" value="1"/>
</dbReference>
<evidence type="ECO:0000256" key="9">
    <source>
        <dbReference type="ARBA" id="ARBA00022967"/>
    </source>
</evidence>
<evidence type="ECO:0000256" key="8">
    <source>
        <dbReference type="ARBA" id="ARBA00022840"/>
    </source>
</evidence>
<dbReference type="PATRIC" id="fig|153151.4.peg.2505"/>
<evidence type="ECO:0000256" key="4">
    <source>
        <dbReference type="ARBA" id="ARBA00022475"/>
    </source>
</evidence>
<comment type="subcellular location">
    <subcellularLocation>
        <location evidence="2">Cell inner membrane</location>
    </subcellularLocation>
    <subcellularLocation>
        <location evidence="1">Cell membrane</location>
        <topology evidence="1">Peripheral membrane protein</topology>
    </subcellularLocation>
</comment>
<evidence type="ECO:0000256" key="6">
    <source>
        <dbReference type="ARBA" id="ARBA00022737"/>
    </source>
</evidence>
<protein>
    <recommendedName>
        <fullName evidence="11">ABC transporter domain-containing protein</fullName>
    </recommendedName>
</protein>
<evidence type="ECO:0000259" key="11">
    <source>
        <dbReference type="PROSITE" id="PS50893"/>
    </source>
</evidence>
<keyword evidence="5" id="KW-0762">Sugar transport</keyword>
<dbReference type="SMART" id="SM00382">
    <property type="entry name" value="AAA"/>
    <property type="match status" value="2"/>
</dbReference>
<feature type="domain" description="ABC transporter" evidence="11">
    <location>
        <begin position="254"/>
        <end position="497"/>
    </location>
</feature>
<dbReference type="AlphaFoldDB" id="A0A150N8H4"/>
<evidence type="ECO:0000313" key="12">
    <source>
        <dbReference type="EMBL" id="KYD32995.1"/>
    </source>
</evidence>
<dbReference type="GO" id="GO:0005886">
    <property type="term" value="C:plasma membrane"/>
    <property type="evidence" value="ECO:0007669"/>
    <property type="project" value="UniProtKB-SubCell"/>
</dbReference>
<dbReference type="Proteomes" id="UP000075324">
    <property type="component" value="Unassembled WGS sequence"/>
</dbReference>
<dbReference type="PROSITE" id="PS00211">
    <property type="entry name" value="ABC_TRANSPORTER_1"/>
    <property type="match status" value="1"/>
</dbReference>
<dbReference type="GO" id="GO:0015749">
    <property type="term" value="P:monosaccharide transmembrane transport"/>
    <property type="evidence" value="ECO:0007669"/>
    <property type="project" value="UniProtKB-ARBA"/>
</dbReference>
<comment type="caution">
    <text evidence="12">The sequence shown here is derived from an EMBL/GenBank/DDBJ whole genome shotgun (WGS) entry which is preliminary data.</text>
</comment>
<evidence type="ECO:0000256" key="2">
    <source>
        <dbReference type="ARBA" id="ARBA00004533"/>
    </source>
</evidence>
<dbReference type="PROSITE" id="PS50893">
    <property type="entry name" value="ABC_TRANSPORTER_2"/>
    <property type="match status" value="2"/>
</dbReference>
<dbReference type="Pfam" id="PF00005">
    <property type="entry name" value="ABC_tran"/>
    <property type="match status" value="2"/>
</dbReference>
<dbReference type="InterPro" id="IPR003439">
    <property type="entry name" value="ABC_transporter-like_ATP-bd"/>
</dbReference>
<organism evidence="12 13">
    <name type="scientific">Parageobacillus toebii</name>
    <dbReference type="NCBI Taxonomy" id="153151"/>
    <lineage>
        <taxon>Bacteria</taxon>
        <taxon>Bacillati</taxon>
        <taxon>Bacillota</taxon>
        <taxon>Bacilli</taxon>
        <taxon>Bacillales</taxon>
        <taxon>Anoxybacillaceae</taxon>
        <taxon>Parageobacillus</taxon>
    </lineage>
</organism>
<dbReference type="GO" id="GO:0005524">
    <property type="term" value="F:ATP binding"/>
    <property type="evidence" value="ECO:0007669"/>
    <property type="project" value="UniProtKB-KW"/>
</dbReference>
<dbReference type="RefSeq" id="WP_062677119.1">
    <property type="nucleotide sequence ID" value="NZ_JBHGXX010000085.1"/>
</dbReference>